<protein>
    <submittedName>
        <fullName evidence="2">DUF885 domain-containing protein</fullName>
    </submittedName>
</protein>
<gene>
    <name evidence="2" type="ORF">EWM57_17915</name>
</gene>
<evidence type="ECO:0000256" key="1">
    <source>
        <dbReference type="SAM" id="SignalP"/>
    </source>
</evidence>
<dbReference type="RefSeq" id="WP_129922588.1">
    <property type="nucleotide sequence ID" value="NZ_SEWE01000051.1"/>
</dbReference>
<dbReference type="EMBL" id="SEWE01000051">
    <property type="protein sequence ID" value="RYU77130.1"/>
    <property type="molecule type" value="Genomic_DNA"/>
</dbReference>
<proteinExistence type="predicted"/>
<dbReference type="PANTHER" id="PTHR33361">
    <property type="entry name" value="GLR0591 PROTEIN"/>
    <property type="match status" value="1"/>
</dbReference>
<comment type="caution">
    <text evidence="2">The sequence shown here is derived from an EMBL/GenBank/DDBJ whole genome shotgun (WGS) entry which is preliminary data.</text>
</comment>
<feature type="chain" id="PRO_5020793745" evidence="1">
    <location>
        <begin position="25"/>
        <end position="625"/>
    </location>
</feature>
<dbReference type="Proteomes" id="UP000294155">
    <property type="component" value="Unassembled WGS sequence"/>
</dbReference>
<reference evidence="2 3" key="1">
    <citation type="submission" date="2019-02" db="EMBL/GenBank/DDBJ databases">
        <title>Bacterial novel species isolated from soil.</title>
        <authorList>
            <person name="Jung H.-Y."/>
        </authorList>
    </citation>
    <scope>NUCLEOTIDE SEQUENCE [LARGE SCALE GENOMIC DNA]</scope>
    <source>
        <strain evidence="2 3">1-3-3-3</strain>
    </source>
</reference>
<feature type="signal peptide" evidence="1">
    <location>
        <begin position="1"/>
        <end position="24"/>
    </location>
</feature>
<evidence type="ECO:0000313" key="2">
    <source>
        <dbReference type="EMBL" id="RYU77130.1"/>
    </source>
</evidence>
<dbReference type="InterPro" id="IPR010281">
    <property type="entry name" value="DUF885"/>
</dbReference>
<dbReference type="PROSITE" id="PS51257">
    <property type="entry name" value="PROKAR_LIPOPROTEIN"/>
    <property type="match status" value="1"/>
</dbReference>
<evidence type="ECO:0000313" key="3">
    <source>
        <dbReference type="Proteomes" id="UP000294155"/>
    </source>
</evidence>
<keyword evidence="3" id="KW-1185">Reference proteome</keyword>
<dbReference type="PANTHER" id="PTHR33361:SF16">
    <property type="entry name" value="DUF885 DOMAIN-CONTAINING PROTEIN"/>
    <property type="match status" value="1"/>
</dbReference>
<name>A0A4Q5LBN7_9BACT</name>
<dbReference type="AlphaFoldDB" id="A0A4Q5LBN7"/>
<organism evidence="2 3">
    <name type="scientific">Hymenobacter persicinus</name>
    <dbReference type="NCBI Taxonomy" id="2025506"/>
    <lineage>
        <taxon>Bacteria</taxon>
        <taxon>Pseudomonadati</taxon>
        <taxon>Bacteroidota</taxon>
        <taxon>Cytophagia</taxon>
        <taxon>Cytophagales</taxon>
        <taxon>Hymenobacteraceae</taxon>
        <taxon>Hymenobacter</taxon>
    </lineage>
</organism>
<sequence>MKKLALTGLLAGALLAGCNQQKTADGTTTDTEAAADVKDLNTLFANYWEEQAKLFPLAATAQGDNRYNDQLPNDQTPAFRDGLVSFYQRYLTQLGKFKRDELSPNDKVSFDIFQYDLQMRLDGLKQGILVGGDYPNQWMIPFNQFGGLPLSLGQYGSGAGAQPFKTAKDYDNWLGRVHGFPAWTDSAIENFRAGMKAGVVLPRALVEKMIPQMRDLVVSDATKSLFYGPITALPQDMAAADKRRLTTAYQQAILTDLVPSYRKLGDFLEKEYLPKSRPSTGINALPHGAQDYKYLVKYWTTTDLTPAQIHQTGLNEVQRIRAEMEKTKNQVGYQGDLRSFFTYLTTDKKFMPYKTPEEVLGAFRTIQARITPNLKKMFGRTPKSGFEIRETEKFREASASAEYNPGTPDGSRPGIFYVPILDATKFITTGGMESLFLHEAIPGHHYQVSLQQENEALPKFRRFAWYGAMGEGWALYTESLGKELGLYTDPYQYMGALGDEMLRAVRLVVDTGMHTGQMTREQAIAYMLDNLAISKEDATSAIERYMAIPGQALSYKIGQLKIRELRAKYAKQLGAGASGKLREKYPRQNGEHFSLSAFHDELLKDGVMPLSVLERKMDDWAADQK</sequence>
<dbReference type="OrthoDB" id="9760040at2"/>
<dbReference type="Pfam" id="PF05960">
    <property type="entry name" value="DUF885"/>
    <property type="match status" value="1"/>
</dbReference>
<accession>A0A4Q5LBN7</accession>
<keyword evidence="1" id="KW-0732">Signal</keyword>